<dbReference type="OMA" id="IYEQLGW"/>
<dbReference type="GO" id="GO:0006270">
    <property type="term" value="P:DNA replication initiation"/>
    <property type="evidence" value="ECO:0007669"/>
    <property type="project" value="InterPro"/>
</dbReference>
<dbReference type="Proteomes" id="UP000076632">
    <property type="component" value="Unassembled WGS sequence"/>
</dbReference>
<dbReference type="InParanoid" id="A0A165GIP1"/>
<dbReference type="InterPro" id="IPR013948">
    <property type="entry name" value="DNA_replication_reg_Sld3_C"/>
</dbReference>
<feature type="region of interest" description="Disordered" evidence="1">
    <location>
        <begin position="592"/>
        <end position="656"/>
    </location>
</feature>
<dbReference type="InterPro" id="IPR042511">
    <property type="entry name" value="Sld3"/>
</dbReference>
<dbReference type="PANTHER" id="PTHR28067:SF1">
    <property type="entry name" value="DNA REPLICATION REGULATOR SLD3"/>
    <property type="match status" value="1"/>
</dbReference>
<feature type="domain" description="DNA replication regulator Sld3 C-terminal" evidence="2">
    <location>
        <begin position="313"/>
        <end position="771"/>
    </location>
</feature>
<feature type="region of interest" description="Disordered" evidence="1">
    <location>
        <begin position="532"/>
        <end position="551"/>
    </location>
</feature>
<dbReference type="GO" id="GO:0031261">
    <property type="term" value="C:DNA replication preinitiation complex"/>
    <property type="evidence" value="ECO:0007669"/>
    <property type="project" value="TreeGrafter"/>
</dbReference>
<proteinExistence type="predicted"/>
<sequence length="811" mass="89806">MIITALSKRTYLIHYDPTIELMRSRPFSSLYRSAMSALGQAQPGRSASTRANDKIHFSPPSKDLMNPNFSDDLTENLSVQGKKRKRETIGSAKPLKKSITIKPYPSSTIDKPCLLTPVFVLPRSCLSFKHLEASCSLDAPPTRFFAGYVEVLEDLVQTNECEASVLISKHNVEKGLHVIERVKYGIYAICKLGKWVTIKDIRVENGKASRQQRSVQKWQTDIQREGEWWTKATVEAPKSVLCGSGRNGGNDAHPTGLVSMKPSDKSPQRISTHAEIISTQLIERTGDICSCANGASQPQSAPERPSVEPAPQDMLEMVVTQYFEALYLSKTSLAYFAKGPLSRARAAFNGQDHLKTPKELAASLRSLILSLNVMDKKYRESLMALIQSLPAGGTVSEDEEDYAALRAVFERKSRKKKCKPGKDGMYPQEPQLVEKWWRLGDNAVEIGRDSKEWAKARLARLRTRETQLQIILILEILALEKFSATHNEKQEALEFLRSGSEGSKKKPQNLTVLLDLLADRLCIWQSLNNEGNGDGASASTASKSVSDDTTVAPTKETDYNHLYDFCVEVIVPFFASRLPEDCAVLNQKLGGPVAASPARPKILKSSSSLKTSTKPGVVVKRNAPSSRKPLSRVSSDARVSYSRPQRSFARSATESAIPGLKRETSETPLLEIPEIDTTQPLLSNRRDLLKSKRFTQREVDLSMLHPVAEAKLRKRSTNVEEELREAIAAIKKPNRQLAMKDAGNVSRVQVQATPKGSRFKDSTAPSTPPISIERSPTMKRINPDTGNGPSAGIQETPPRRSPFIKFSALDS</sequence>
<dbReference type="RefSeq" id="XP_018187785.1">
    <property type="nucleotide sequence ID" value="XM_018334335.1"/>
</dbReference>
<dbReference type="STRING" id="1328760.A0A165GIP1"/>
<dbReference type="Gene3D" id="1.20.58.2130">
    <property type="match status" value="1"/>
</dbReference>
<dbReference type="PANTHER" id="PTHR28067">
    <property type="entry name" value="DNA REPLICATION REGULATOR SLD3"/>
    <property type="match status" value="1"/>
</dbReference>
<name>A0A165GIP1_XYLHT</name>
<protein>
    <recommendedName>
        <fullName evidence="2">DNA replication regulator Sld3 C-terminal domain-containing protein</fullName>
    </recommendedName>
</protein>
<keyword evidence="4" id="KW-1185">Reference proteome</keyword>
<evidence type="ECO:0000313" key="4">
    <source>
        <dbReference type="Proteomes" id="UP000076632"/>
    </source>
</evidence>
<evidence type="ECO:0000256" key="1">
    <source>
        <dbReference type="SAM" id="MobiDB-lite"/>
    </source>
</evidence>
<dbReference type="AlphaFoldDB" id="A0A165GIP1"/>
<dbReference type="GeneID" id="28899472"/>
<reference evidence="3 4" key="1">
    <citation type="journal article" date="2016" name="Fungal Biol.">
        <title>The genome of Xylona heveae provides a window into fungal endophytism.</title>
        <authorList>
            <person name="Gazis R."/>
            <person name="Kuo A."/>
            <person name="Riley R."/>
            <person name="LaButti K."/>
            <person name="Lipzen A."/>
            <person name="Lin J."/>
            <person name="Amirebrahimi M."/>
            <person name="Hesse C.N."/>
            <person name="Spatafora J.W."/>
            <person name="Henrissat B."/>
            <person name="Hainaut M."/>
            <person name="Grigoriev I.V."/>
            <person name="Hibbett D.S."/>
        </authorList>
    </citation>
    <scope>NUCLEOTIDE SEQUENCE [LARGE SCALE GENOMIC DNA]</scope>
    <source>
        <strain evidence="3 4">TC161</strain>
    </source>
</reference>
<feature type="region of interest" description="Disordered" evidence="1">
    <location>
        <begin position="41"/>
        <end position="61"/>
    </location>
</feature>
<evidence type="ECO:0000259" key="2">
    <source>
        <dbReference type="Pfam" id="PF08639"/>
    </source>
</evidence>
<dbReference type="OrthoDB" id="5395343at2759"/>
<dbReference type="Pfam" id="PF08639">
    <property type="entry name" value="Sld3_STD"/>
    <property type="match status" value="1"/>
</dbReference>
<gene>
    <name evidence="3" type="ORF">L228DRAFT_261425</name>
</gene>
<feature type="compositionally biased region" description="Polar residues" evidence="1">
    <location>
        <begin position="642"/>
        <end position="654"/>
    </location>
</feature>
<feature type="compositionally biased region" description="Low complexity" evidence="1">
    <location>
        <begin position="603"/>
        <end position="614"/>
    </location>
</feature>
<dbReference type="FunCoup" id="A0A165GIP1">
    <property type="interactions" value="71"/>
</dbReference>
<organism evidence="3 4">
    <name type="scientific">Xylona heveae (strain CBS 132557 / TC161)</name>
    <dbReference type="NCBI Taxonomy" id="1328760"/>
    <lineage>
        <taxon>Eukaryota</taxon>
        <taxon>Fungi</taxon>
        <taxon>Dikarya</taxon>
        <taxon>Ascomycota</taxon>
        <taxon>Pezizomycotina</taxon>
        <taxon>Xylonomycetes</taxon>
        <taxon>Xylonales</taxon>
        <taxon>Xylonaceae</taxon>
        <taxon>Xylona</taxon>
    </lineage>
</organism>
<feature type="region of interest" description="Disordered" evidence="1">
    <location>
        <begin position="749"/>
        <end position="811"/>
    </location>
</feature>
<accession>A0A165GIP1</accession>
<evidence type="ECO:0000313" key="3">
    <source>
        <dbReference type="EMBL" id="KZF22230.1"/>
    </source>
</evidence>
<dbReference type="EMBL" id="KV407459">
    <property type="protein sequence ID" value="KZF22230.1"/>
    <property type="molecule type" value="Genomic_DNA"/>
</dbReference>